<evidence type="ECO:0008006" key="4">
    <source>
        <dbReference type="Google" id="ProtNLM"/>
    </source>
</evidence>
<comment type="caution">
    <text evidence="2">The sequence shown here is derived from an EMBL/GenBank/DDBJ whole genome shotgun (WGS) entry which is preliminary data.</text>
</comment>
<feature type="transmembrane region" description="Helical" evidence="1">
    <location>
        <begin position="70"/>
        <end position="98"/>
    </location>
</feature>
<dbReference type="EMBL" id="BTSX01000001">
    <property type="protein sequence ID" value="GMS79122.1"/>
    <property type="molecule type" value="Genomic_DNA"/>
</dbReference>
<proteinExistence type="predicted"/>
<keyword evidence="1" id="KW-1133">Transmembrane helix</keyword>
<organism evidence="2 3">
    <name type="scientific">Pristionchus entomophagus</name>
    <dbReference type="NCBI Taxonomy" id="358040"/>
    <lineage>
        <taxon>Eukaryota</taxon>
        <taxon>Metazoa</taxon>
        <taxon>Ecdysozoa</taxon>
        <taxon>Nematoda</taxon>
        <taxon>Chromadorea</taxon>
        <taxon>Rhabditida</taxon>
        <taxon>Rhabditina</taxon>
        <taxon>Diplogasteromorpha</taxon>
        <taxon>Diplogasteroidea</taxon>
        <taxon>Neodiplogasteridae</taxon>
        <taxon>Pristionchus</taxon>
    </lineage>
</organism>
<feature type="non-terminal residue" evidence="2">
    <location>
        <position position="1"/>
    </location>
</feature>
<evidence type="ECO:0000313" key="3">
    <source>
        <dbReference type="Proteomes" id="UP001432027"/>
    </source>
</evidence>
<dbReference type="Proteomes" id="UP001432027">
    <property type="component" value="Unassembled WGS sequence"/>
</dbReference>
<reference evidence="2" key="1">
    <citation type="submission" date="2023-10" db="EMBL/GenBank/DDBJ databases">
        <title>Genome assembly of Pristionchus species.</title>
        <authorList>
            <person name="Yoshida K."/>
            <person name="Sommer R.J."/>
        </authorList>
    </citation>
    <scope>NUCLEOTIDE SEQUENCE</scope>
    <source>
        <strain evidence="2">RS0144</strain>
    </source>
</reference>
<keyword evidence="3" id="KW-1185">Reference proteome</keyword>
<keyword evidence="1" id="KW-0472">Membrane</keyword>
<sequence length="133" mass="15223">LYLNGSSGRKYLFPFVLNLELDAAQGRLLVIFIINSSRLVQLCFVEAIRRLEIRRRLLIGRCRERATGQIFIADVILSLRLLLLVLGQSALVLGALALMLLDLLNEMLNVAPQISIFSSFRWRFFALYWSPRA</sequence>
<accession>A0AAV5S825</accession>
<name>A0AAV5S825_9BILA</name>
<evidence type="ECO:0000256" key="1">
    <source>
        <dbReference type="SAM" id="Phobius"/>
    </source>
</evidence>
<keyword evidence="1" id="KW-0812">Transmembrane</keyword>
<gene>
    <name evidence="2" type="ORF">PENTCL1PPCAC_1297</name>
</gene>
<dbReference type="AlphaFoldDB" id="A0AAV5S825"/>
<protein>
    <recommendedName>
        <fullName evidence="4">G protein-coupled receptor</fullName>
    </recommendedName>
</protein>
<evidence type="ECO:0000313" key="2">
    <source>
        <dbReference type="EMBL" id="GMS79122.1"/>
    </source>
</evidence>